<protein>
    <submittedName>
        <fullName evidence="1">Uncharacterized protein</fullName>
    </submittedName>
</protein>
<proteinExistence type="predicted"/>
<evidence type="ECO:0000313" key="1">
    <source>
        <dbReference type="EMBL" id="MCJ8740985.1"/>
    </source>
</evidence>
<reference evidence="1" key="1">
    <citation type="submission" date="2020-02" db="EMBL/GenBank/DDBJ databases">
        <title>Genome sequencing of the panga catfish, Pangasius djambal.</title>
        <authorList>
            <person name="Wen M."/>
            <person name="Zahm M."/>
            <person name="Roques C."/>
            <person name="Cabau C."/>
            <person name="Klopp C."/>
            <person name="Donnadieu C."/>
            <person name="Jouanno E."/>
            <person name="Avarre J.-C."/>
            <person name="Campet M."/>
            <person name="Ha T."/>
            <person name="Dugue R."/>
            <person name="Lampietro C."/>
            <person name="Louis A."/>
            <person name="Herpin A."/>
            <person name="Echchiki A."/>
            <person name="Berthelot C."/>
            <person name="Parey E."/>
            <person name="Roest-Crollius H."/>
            <person name="Braasch I."/>
            <person name="Postlethwait J.H."/>
            <person name="Bobe J."/>
            <person name="Montfort J."/>
            <person name="Bouchez O."/>
            <person name="Begum T."/>
            <person name="Schartl M."/>
            <person name="Gustiano R."/>
            <person name="Guiguen Y."/>
        </authorList>
    </citation>
    <scope>NUCLEOTIDE SEQUENCE</scope>
    <source>
        <strain evidence="1">Pdj_M5554</strain>
    </source>
</reference>
<evidence type="ECO:0000313" key="2">
    <source>
        <dbReference type="Proteomes" id="UP000830395"/>
    </source>
</evidence>
<gene>
    <name evidence="1" type="ORF">PDJAM_G00065370</name>
</gene>
<sequence>MFQRAVPYTFLLYSSGQAAVSNPLLDQLPSYQSLLYRRKSSGSSKRRSSTRGRYSSTSSSSEVAASRGGGVQDRKWAYGRGDRTIRAATEDRPARELPWSMEEKRKHRELQQHRELGSCSSTESWVCVLSGESALVTI</sequence>
<comment type="caution">
    <text evidence="1">The sequence shown here is derived from an EMBL/GenBank/DDBJ whole genome shotgun (WGS) entry which is preliminary data.</text>
</comment>
<name>A0ACC5YZC9_9TELE</name>
<organism evidence="1 2">
    <name type="scientific">Pangasius djambal</name>
    <dbReference type="NCBI Taxonomy" id="1691987"/>
    <lineage>
        <taxon>Eukaryota</taxon>
        <taxon>Metazoa</taxon>
        <taxon>Chordata</taxon>
        <taxon>Craniata</taxon>
        <taxon>Vertebrata</taxon>
        <taxon>Euteleostomi</taxon>
        <taxon>Actinopterygii</taxon>
        <taxon>Neopterygii</taxon>
        <taxon>Teleostei</taxon>
        <taxon>Ostariophysi</taxon>
        <taxon>Siluriformes</taxon>
        <taxon>Pangasiidae</taxon>
        <taxon>Pangasius</taxon>
    </lineage>
</organism>
<dbReference type="EMBL" id="CM040989">
    <property type="protein sequence ID" value="MCJ8740985.1"/>
    <property type="molecule type" value="Genomic_DNA"/>
</dbReference>
<dbReference type="Proteomes" id="UP000830395">
    <property type="component" value="Chromosome 15"/>
</dbReference>
<keyword evidence="2" id="KW-1185">Reference proteome</keyword>
<accession>A0ACC5YZC9</accession>